<dbReference type="Pfam" id="PF05270">
    <property type="entry name" value="AbfB"/>
    <property type="match status" value="2"/>
</dbReference>
<dbReference type="GO" id="GO:0046556">
    <property type="term" value="F:alpha-L-arabinofuranosidase activity"/>
    <property type="evidence" value="ECO:0007669"/>
    <property type="project" value="InterPro"/>
</dbReference>
<dbReference type="GO" id="GO:0046373">
    <property type="term" value="P:L-arabinose metabolic process"/>
    <property type="evidence" value="ECO:0007669"/>
    <property type="project" value="InterPro"/>
</dbReference>
<dbReference type="Gene3D" id="2.80.10.50">
    <property type="match status" value="2"/>
</dbReference>
<dbReference type="EMBL" id="NUEQ01000002">
    <property type="protein sequence ID" value="PEJ38228.1"/>
    <property type="molecule type" value="Genomic_DNA"/>
</dbReference>
<gene>
    <name evidence="2" type="ORF">CN689_00290</name>
</gene>
<dbReference type="SUPFAM" id="SSF110221">
    <property type="entry name" value="AbfB domain"/>
    <property type="match status" value="2"/>
</dbReference>
<dbReference type="CDD" id="cd23399">
    <property type="entry name" value="beta-trefoil_ABD_ABFB"/>
    <property type="match status" value="1"/>
</dbReference>
<sequence length="153" mass="18328">MAWRSFESFNYPNSYIRHRGFLGELTPIQDNSDLDKMDATFNLEWIDESRNLARLRSYNYPNSFLRHQDFRIKLHPDNPADSLMQADSTFVVVQGLAYPYGFEFISFRSMNFSDRYIRHRDFHLYVDFIPQNDQLALKDSTFRITNPAIRWPQ</sequence>
<comment type="caution">
    <text evidence="2">The sequence shown here is derived from an EMBL/GenBank/DDBJ whole genome shotgun (WGS) entry which is preliminary data.</text>
</comment>
<feature type="domain" description="Alpha-L-arabinofuranosidase B arabinose-binding" evidence="1">
    <location>
        <begin position="3"/>
        <end position="42"/>
    </location>
</feature>
<dbReference type="InterPro" id="IPR007934">
    <property type="entry name" value="AbfB_ABD"/>
</dbReference>
<proteinExistence type="predicted"/>
<name>A0AAX0S7X3_9BACI</name>
<evidence type="ECO:0000313" key="2">
    <source>
        <dbReference type="EMBL" id="PEJ38228.1"/>
    </source>
</evidence>
<dbReference type="RefSeq" id="WP_098174451.1">
    <property type="nucleotide sequence ID" value="NZ_NUEQ01000002.1"/>
</dbReference>
<dbReference type="Proteomes" id="UP000220106">
    <property type="component" value="Unassembled WGS sequence"/>
</dbReference>
<organism evidence="2 3">
    <name type="scientific">Peribacillus butanolivorans</name>
    <dbReference type="NCBI Taxonomy" id="421767"/>
    <lineage>
        <taxon>Bacteria</taxon>
        <taxon>Bacillati</taxon>
        <taxon>Bacillota</taxon>
        <taxon>Bacilli</taxon>
        <taxon>Bacillales</taxon>
        <taxon>Bacillaceae</taxon>
        <taxon>Peribacillus</taxon>
    </lineage>
</organism>
<dbReference type="AlphaFoldDB" id="A0AAX0S7X3"/>
<evidence type="ECO:0000313" key="3">
    <source>
        <dbReference type="Proteomes" id="UP000220106"/>
    </source>
</evidence>
<accession>A0AAX0S7X3</accession>
<protein>
    <submittedName>
        <fullName evidence="2">Arabinofuranosidase</fullName>
    </submittedName>
</protein>
<dbReference type="InterPro" id="IPR036195">
    <property type="entry name" value="AbfB_ABD_sf"/>
</dbReference>
<feature type="domain" description="Alpha-L-arabinofuranosidase B arabinose-binding" evidence="1">
    <location>
        <begin position="55"/>
        <end position="144"/>
    </location>
</feature>
<evidence type="ECO:0000259" key="1">
    <source>
        <dbReference type="Pfam" id="PF05270"/>
    </source>
</evidence>
<reference evidence="2 3" key="1">
    <citation type="submission" date="2017-09" db="EMBL/GenBank/DDBJ databases">
        <title>Large-scale bioinformatics analysis of Bacillus genomes uncovers conserved roles of natural products in bacterial physiology.</title>
        <authorList>
            <consortium name="Agbiome Team Llc"/>
            <person name="Bleich R.M."/>
            <person name="Kirk G.J."/>
            <person name="Santa Maria K.C."/>
            <person name="Allen S.E."/>
            <person name="Farag S."/>
            <person name="Shank E.A."/>
            <person name="Bowers A."/>
        </authorList>
    </citation>
    <scope>NUCLEOTIDE SEQUENCE [LARGE SCALE GENOMIC DNA]</scope>
    <source>
        <strain evidence="2 3">AFS003229</strain>
    </source>
</reference>